<comment type="subcellular location">
    <subcellularLocation>
        <location evidence="2">Membrane</location>
        <topology evidence="2">Multi-pass membrane protein</topology>
    </subcellularLocation>
</comment>
<feature type="transmembrane region" description="Helical" evidence="7">
    <location>
        <begin position="138"/>
        <end position="160"/>
    </location>
</feature>
<name>A0A0H4KZ83_9BACI</name>
<gene>
    <name evidence="9" type="ORF">BEH_17135</name>
</gene>
<dbReference type="Proteomes" id="UP000036202">
    <property type="component" value="Chromosome"/>
</dbReference>
<reference evidence="9 10" key="1">
    <citation type="journal article" date="2015" name="PLoS ONE">
        <title>Genome Sequence of Bacillus endophyticus and Analysis of Its Companion Mechanism in the Ketogulonigenium vulgare-Bacillus Strain Consortium.</title>
        <authorList>
            <person name="Jia N."/>
            <person name="Du J."/>
            <person name="Ding M.Z."/>
            <person name="Gao F."/>
            <person name="Yuan Y.J."/>
        </authorList>
    </citation>
    <scope>NUCLEOTIDE SEQUENCE [LARGE SCALE GENOMIC DNA]</scope>
    <source>
        <strain evidence="9 10">Hbe603</strain>
    </source>
</reference>
<keyword evidence="10" id="KW-1185">Reference proteome</keyword>
<keyword evidence="4 7" id="KW-0812">Transmembrane</keyword>
<accession>A0A0H4KZ83</accession>
<comment type="cofactor">
    <cofactor evidence="1">
        <name>Zn(2+)</name>
        <dbReference type="ChEBI" id="CHEBI:29105"/>
    </cofactor>
</comment>
<evidence type="ECO:0000256" key="7">
    <source>
        <dbReference type="SAM" id="Phobius"/>
    </source>
</evidence>
<protein>
    <recommendedName>
        <fullName evidence="8">Peptidase M50 domain-containing protein</fullName>
    </recommendedName>
</protein>
<dbReference type="CDD" id="cd05709">
    <property type="entry name" value="S2P-M50"/>
    <property type="match status" value="1"/>
</dbReference>
<organism evidence="9 10">
    <name type="scientific">Priestia filamentosa</name>
    <dbReference type="NCBI Taxonomy" id="1402861"/>
    <lineage>
        <taxon>Bacteria</taxon>
        <taxon>Bacillati</taxon>
        <taxon>Bacillota</taxon>
        <taxon>Bacilli</taxon>
        <taxon>Bacillales</taxon>
        <taxon>Bacillaceae</taxon>
        <taxon>Priestia</taxon>
    </lineage>
</organism>
<evidence type="ECO:0000256" key="5">
    <source>
        <dbReference type="ARBA" id="ARBA00022989"/>
    </source>
</evidence>
<reference evidence="10" key="2">
    <citation type="submission" date="2015-06" db="EMBL/GenBank/DDBJ databases">
        <title>Genome Sequence of Bacillus endophyticus and Analysis of its Companion Mechanism in the Ketogulonigenium vulgare-Bacillus strain Consortium.</title>
        <authorList>
            <person name="Jia N."/>
            <person name="Du J."/>
            <person name="Ding M.-Z."/>
            <person name="Gao F."/>
            <person name="Yuan Y.-J."/>
        </authorList>
    </citation>
    <scope>NUCLEOTIDE SEQUENCE [LARGE SCALE GENOMIC DNA]</scope>
    <source>
        <strain evidence="10">Hbe603</strain>
    </source>
</reference>
<sequence>MNTFKFPLPYFVLFIIFTFITYVTFDWGIFVVIGVLPLLAILLAVLCHELGHFLFCKANGYTFERFVIGPLVVSKQRDKIQVTENKSWVNWGQVVMTPGISEYEKMRKRYIGYFLSGSMLNVLIFIGSFVAFFINGSFFSILLGLSNLVVAVISLTPATYHKEYSDGYSLTLLFKNDNTSRLYTNMIKARHYLESVEKVTELHNEAFSKMKKELLDQMKTLDKDNSVQIDLVCLTMLYISSYYLLQERYREGAGLLKKVFSSSFESIYKRQLLANYLFMQNMIYEYEEVYEEEVSLDDRSERISSLKIKACFHQRSGQRKLAVQTLNKALQQVTFVKSPAMTGEIETKLLQSMKGKVTDFSTSHKEEYDSVSEVHKV</sequence>
<dbReference type="GO" id="GO:0016020">
    <property type="term" value="C:membrane"/>
    <property type="evidence" value="ECO:0007669"/>
    <property type="project" value="UniProtKB-SubCell"/>
</dbReference>
<proteinExistence type="inferred from homology"/>
<dbReference type="PATRIC" id="fig|135735.6.peg.3643"/>
<dbReference type="KEGG" id="beo:BEH_17135"/>
<dbReference type="EMBL" id="CP011974">
    <property type="protein sequence ID" value="AKO93648.1"/>
    <property type="molecule type" value="Genomic_DNA"/>
</dbReference>
<feature type="transmembrane region" description="Helical" evidence="7">
    <location>
        <begin position="110"/>
        <end position="132"/>
    </location>
</feature>
<dbReference type="AlphaFoldDB" id="A0A0H4KZ83"/>
<evidence type="ECO:0000313" key="10">
    <source>
        <dbReference type="Proteomes" id="UP000036202"/>
    </source>
</evidence>
<dbReference type="RefSeq" id="WP_040056539.1">
    <property type="nucleotide sequence ID" value="NZ_CP011974.1"/>
</dbReference>
<keyword evidence="5 7" id="KW-1133">Transmembrane helix</keyword>
<evidence type="ECO:0000256" key="6">
    <source>
        <dbReference type="ARBA" id="ARBA00023136"/>
    </source>
</evidence>
<dbReference type="GO" id="GO:0006508">
    <property type="term" value="P:proteolysis"/>
    <property type="evidence" value="ECO:0007669"/>
    <property type="project" value="InterPro"/>
</dbReference>
<keyword evidence="6 7" id="KW-0472">Membrane</keyword>
<feature type="transmembrane region" description="Helical" evidence="7">
    <location>
        <begin position="29"/>
        <end position="47"/>
    </location>
</feature>
<comment type="similarity">
    <text evidence="3">Belongs to the peptidase M50B family.</text>
</comment>
<evidence type="ECO:0000256" key="3">
    <source>
        <dbReference type="ARBA" id="ARBA00007931"/>
    </source>
</evidence>
<dbReference type="OrthoDB" id="2445542at2"/>
<evidence type="ECO:0000256" key="2">
    <source>
        <dbReference type="ARBA" id="ARBA00004141"/>
    </source>
</evidence>
<evidence type="ECO:0000313" key="9">
    <source>
        <dbReference type="EMBL" id="AKO93648.1"/>
    </source>
</evidence>
<evidence type="ECO:0000256" key="1">
    <source>
        <dbReference type="ARBA" id="ARBA00001947"/>
    </source>
</evidence>
<evidence type="ECO:0000259" key="8">
    <source>
        <dbReference type="Pfam" id="PF02163"/>
    </source>
</evidence>
<feature type="domain" description="Peptidase M50" evidence="8">
    <location>
        <begin position="38"/>
        <end position="217"/>
    </location>
</feature>
<dbReference type="Pfam" id="PF02163">
    <property type="entry name" value="Peptidase_M50"/>
    <property type="match status" value="1"/>
</dbReference>
<evidence type="ECO:0000256" key="4">
    <source>
        <dbReference type="ARBA" id="ARBA00022692"/>
    </source>
</evidence>
<dbReference type="InterPro" id="IPR008915">
    <property type="entry name" value="Peptidase_M50"/>
</dbReference>
<feature type="transmembrane region" description="Helical" evidence="7">
    <location>
        <begin position="7"/>
        <end position="23"/>
    </location>
</feature>